<protein>
    <recommendedName>
        <fullName evidence="6">RWD domain-containing protein</fullName>
    </recommendedName>
</protein>
<dbReference type="GO" id="GO:0034198">
    <property type="term" value="P:cellular response to amino acid starvation"/>
    <property type="evidence" value="ECO:0007669"/>
    <property type="project" value="TreeGrafter"/>
</dbReference>
<dbReference type="PROSITE" id="PS50082">
    <property type="entry name" value="WD_REPEATS_2"/>
    <property type="match status" value="2"/>
</dbReference>
<dbReference type="GO" id="GO:0035591">
    <property type="term" value="F:signaling adaptor activity"/>
    <property type="evidence" value="ECO:0007669"/>
    <property type="project" value="TreeGrafter"/>
</dbReference>
<feature type="domain" description="RWD" evidence="6">
    <location>
        <begin position="378"/>
        <end position="478"/>
    </location>
</feature>
<dbReference type="InterPro" id="IPR001680">
    <property type="entry name" value="WD40_rpt"/>
</dbReference>
<feature type="region of interest" description="Disordered" evidence="5">
    <location>
        <begin position="609"/>
        <end position="630"/>
    </location>
</feature>
<dbReference type="PROSITE" id="PS50908">
    <property type="entry name" value="RWD"/>
    <property type="match status" value="1"/>
</dbReference>
<dbReference type="PROSITE" id="PS50294">
    <property type="entry name" value="WD_REPEATS_REGION"/>
    <property type="match status" value="1"/>
</dbReference>
<dbReference type="KEGG" id="lgi:LOTGIDRAFT_184651"/>
<dbReference type="SMART" id="SM00591">
    <property type="entry name" value="RWD"/>
    <property type="match status" value="1"/>
</dbReference>
<name>V3ZPS8_LOTGI</name>
<dbReference type="Pfam" id="PF00400">
    <property type="entry name" value="WD40"/>
    <property type="match status" value="2"/>
</dbReference>
<evidence type="ECO:0000256" key="5">
    <source>
        <dbReference type="SAM" id="MobiDB-lite"/>
    </source>
</evidence>
<dbReference type="GeneID" id="20244613"/>
<comment type="similarity">
    <text evidence="3">Belongs to the WD repeat WDR59 family.</text>
</comment>
<dbReference type="PROSITE" id="PS00678">
    <property type="entry name" value="WD_REPEATS_1"/>
    <property type="match status" value="1"/>
</dbReference>
<dbReference type="InterPro" id="IPR006575">
    <property type="entry name" value="RWD_dom"/>
</dbReference>
<dbReference type="InterPro" id="IPR049567">
    <property type="entry name" value="WDR59-like"/>
</dbReference>
<evidence type="ECO:0000256" key="2">
    <source>
        <dbReference type="ARBA" id="ARBA00022737"/>
    </source>
</evidence>
<dbReference type="CTD" id="20244613"/>
<dbReference type="GO" id="GO:0035859">
    <property type="term" value="C:Seh1-associated complex"/>
    <property type="evidence" value="ECO:0007669"/>
    <property type="project" value="TreeGrafter"/>
</dbReference>
<dbReference type="PANTHER" id="PTHR46170">
    <property type="entry name" value="GATOR COMPLEX PROTEIN WDR59"/>
    <property type="match status" value="1"/>
</dbReference>
<keyword evidence="8" id="KW-1185">Reference proteome</keyword>
<dbReference type="GO" id="GO:1904263">
    <property type="term" value="P:positive regulation of TORC1 signaling"/>
    <property type="evidence" value="ECO:0007669"/>
    <property type="project" value="TreeGrafter"/>
</dbReference>
<dbReference type="RefSeq" id="XP_009066652.1">
    <property type="nucleotide sequence ID" value="XM_009068404.1"/>
</dbReference>
<keyword evidence="1 4" id="KW-0853">WD repeat</keyword>
<dbReference type="InterPro" id="IPR039456">
    <property type="entry name" value="WDR59_mRING-H2-C3H3C2"/>
</dbReference>
<reference evidence="7 8" key="1">
    <citation type="journal article" date="2013" name="Nature">
        <title>Insights into bilaterian evolution from three spiralian genomes.</title>
        <authorList>
            <person name="Simakov O."/>
            <person name="Marletaz F."/>
            <person name="Cho S.J."/>
            <person name="Edsinger-Gonzales E."/>
            <person name="Havlak P."/>
            <person name="Hellsten U."/>
            <person name="Kuo D.H."/>
            <person name="Larsson T."/>
            <person name="Lv J."/>
            <person name="Arendt D."/>
            <person name="Savage R."/>
            <person name="Osoegawa K."/>
            <person name="de Jong P."/>
            <person name="Grimwood J."/>
            <person name="Chapman J.A."/>
            <person name="Shapiro H."/>
            <person name="Aerts A."/>
            <person name="Otillar R.P."/>
            <person name="Terry A.Y."/>
            <person name="Boore J.L."/>
            <person name="Grigoriev I.V."/>
            <person name="Lindberg D.R."/>
            <person name="Seaver E.C."/>
            <person name="Weisblat D.A."/>
            <person name="Putnam N.H."/>
            <person name="Rokhsar D.S."/>
        </authorList>
    </citation>
    <scope>NUCLEOTIDE SEQUENCE [LARGE SCALE GENOMIC DNA]</scope>
</reference>
<dbReference type="CDD" id="cd16692">
    <property type="entry name" value="mRING-H2-C3H3C2_WDR59"/>
    <property type="match status" value="1"/>
</dbReference>
<dbReference type="Gene3D" id="2.130.10.10">
    <property type="entry name" value="YVTN repeat-like/Quinoprotein amine dehydrogenase"/>
    <property type="match status" value="2"/>
</dbReference>
<dbReference type="Proteomes" id="UP000030746">
    <property type="component" value="Unassembled WGS sequence"/>
</dbReference>
<gene>
    <name evidence="7" type="ORF">LOTGIDRAFT_184651</name>
</gene>
<evidence type="ECO:0000259" key="6">
    <source>
        <dbReference type="PROSITE" id="PS50908"/>
    </source>
</evidence>
<sequence>MAALWSSEQFVEEYKDLQASAMGVDCVGQWVLLAGRKALALVNLNNTQKVVKVARKSKWEISCVQWNPHASHASNFVTASNQRLDILTWNGSKADHICNLKAHSRTVSDVDWSPFDVNIVASCSVDTFSYLWDIREPKKPIASFQTVAGAYQVKWNKVVNNQFATTHEGDLRIWDPRKGNMPLTYIAAHLSKIHGLDWSPFSQDHLVTASQDCSVRFWNWKNSQRSEGMISLKDVPVWRARYTPFGTGLVTGVVPQLRRGENSLYLWNIENHTQPVHAFLGHKDVVLDFQWRKQPVGEVDHQLVTWSRDQTLRMWRIDPALQKLCGHEITEQETSFSSPLPNRSDITSSINGTSLEETMSKSSSTSSINSQQIQSLINEFSLINSIPNVNIELKDPLKRKCTVRAFSGKRTVVLNLTFPDRYPFGEAPEFQFGSTTLDPGMEKKLLQVLKETSLKHVQNNMICLEPCLRNLIQSLDSLTYEERRTPDSDVPFDFTQPSVKPKIYKPSRYGPTYGLTDSSVPFPRTSGASFCSAGFLVVYGRPADLRKSNASEMTPKTLSDMVEYNHHNRMKTPQTEPYVPMFSCSPPPTAPLEYTISNFYTYKEKKQRIRTRSRHKDIGDSSRKDTGKKIKNKPKVGVVRLYDISSLMPIHKQLAEKYILDPSNISEMCKINASAADSVGRKDLVQIWMLAAVLHPSACECDENDMFTPPWAMTGRPQLETILQHYSNLQDIQTLAMLCCLFWVKEKPVKPHRSVSKTSMEYVPANKQELTALHTLWSIIENLLNLGHWSFISLSVSFCLSNSWSDSYDDFRIIEDEIDENIDRERLQYEIDSRMLDPTKAGIYDQYKLAYAKILYQWGLINQSALIMKYISFPAPPERNYEFVVSCHQCNQTTDSPQCAYNHIALKCSICRTGVKGAANFCLTCGHGGHSQHILDWFEEEDLCPTGCGCSCLINNPVIDGW</sequence>
<dbReference type="HOGENOM" id="CLU_009370_0_0_1"/>
<dbReference type="PANTHER" id="PTHR46170:SF1">
    <property type="entry name" value="GATOR COMPLEX PROTEIN WDR59"/>
    <property type="match status" value="1"/>
</dbReference>
<organism evidence="7 8">
    <name type="scientific">Lottia gigantea</name>
    <name type="common">Giant owl limpet</name>
    <dbReference type="NCBI Taxonomy" id="225164"/>
    <lineage>
        <taxon>Eukaryota</taxon>
        <taxon>Metazoa</taxon>
        <taxon>Spiralia</taxon>
        <taxon>Lophotrochozoa</taxon>
        <taxon>Mollusca</taxon>
        <taxon>Gastropoda</taxon>
        <taxon>Patellogastropoda</taxon>
        <taxon>Lottioidea</taxon>
        <taxon>Lottiidae</taxon>
        <taxon>Lottia</taxon>
    </lineage>
</organism>
<dbReference type="OrthoDB" id="6265621at2759"/>
<evidence type="ECO:0000256" key="1">
    <source>
        <dbReference type="ARBA" id="ARBA00022574"/>
    </source>
</evidence>
<keyword evidence="2" id="KW-0677">Repeat</keyword>
<dbReference type="Pfam" id="PF17120">
    <property type="entry name" value="zf-RING_16"/>
    <property type="match status" value="1"/>
</dbReference>
<dbReference type="InterPro" id="IPR049566">
    <property type="entry name" value="WDR59_RTC1-like_RING_Znf"/>
</dbReference>
<accession>V3ZPS8</accession>
<dbReference type="SMART" id="SM00320">
    <property type="entry name" value="WD40"/>
    <property type="match status" value="5"/>
</dbReference>
<dbReference type="EMBL" id="KB203854">
    <property type="protein sequence ID" value="ESO82861.1"/>
    <property type="molecule type" value="Genomic_DNA"/>
</dbReference>
<feature type="repeat" description="WD" evidence="4">
    <location>
        <begin position="186"/>
        <end position="228"/>
    </location>
</feature>
<feature type="compositionally biased region" description="Basic and acidic residues" evidence="5">
    <location>
        <begin position="616"/>
        <end position="628"/>
    </location>
</feature>
<dbReference type="AlphaFoldDB" id="V3ZPS8"/>
<evidence type="ECO:0000256" key="3">
    <source>
        <dbReference type="ARBA" id="ARBA00038452"/>
    </source>
</evidence>
<evidence type="ECO:0000313" key="7">
    <source>
        <dbReference type="EMBL" id="ESO82861.1"/>
    </source>
</evidence>
<dbReference type="STRING" id="225164.V3ZPS8"/>
<dbReference type="InterPro" id="IPR036322">
    <property type="entry name" value="WD40_repeat_dom_sf"/>
</dbReference>
<evidence type="ECO:0000256" key="4">
    <source>
        <dbReference type="PROSITE-ProRule" id="PRU00221"/>
    </source>
</evidence>
<dbReference type="InterPro" id="IPR019775">
    <property type="entry name" value="WD40_repeat_CS"/>
</dbReference>
<dbReference type="InterPro" id="IPR015943">
    <property type="entry name" value="WD40/YVTN_repeat-like_dom_sf"/>
</dbReference>
<proteinExistence type="inferred from homology"/>
<feature type="repeat" description="WD" evidence="4">
    <location>
        <begin position="100"/>
        <end position="142"/>
    </location>
</feature>
<dbReference type="OMA" id="HRRETCL"/>
<dbReference type="GO" id="GO:0005774">
    <property type="term" value="C:vacuolar membrane"/>
    <property type="evidence" value="ECO:0007669"/>
    <property type="project" value="TreeGrafter"/>
</dbReference>
<dbReference type="SUPFAM" id="SSF50978">
    <property type="entry name" value="WD40 repeat-like"/>
    <property type="match status" value="1"/>
</dbReference>
<evidence type="ECO:0000313" key="8">
    <source>
        <dbReference type="Proteomes" id="UP000030746"/>
    </source>
</evidence>